<evidence type="ECO:0000256" key="1">
    <source>
        <dbReference type="SAM" id="MobiDB-lite"/>
    </source>
</evidence>
<evidence type="ECO:0000313" key="3">
    <source>
        <dbReference type="Proteomes" id="UP001153269"/>
    </source>
</evidence>
<feature type="region of interest" description="Disordered" evidence="1">
    <location>
        <begin position="1"/>
        <end position="75"/>
    </location>
</feature>
<feature type="region of interest" description="Disordered" evidence="1">
    <location>
        <begin position="124"/>
        <end position="144"/>
    </location>
</feature>
<dbReference type="Proteomes" id="UP001153269">
    <property type="component" value="Unassembled WGS sequence"/>
</dbReference>
<organism evidence="2 3">
    <name type="scientific">Pleuronectes platessa</name>
    <name type="common">European plaice</name>
    <dbReference type="NCBI Taxonomy" id="8262"/>
    <lineage>
        <taxon>Eukaryota</taxon>
        <taxon>Metazoa</taxon>
        <taxon>Chordata</taxon>
        <taxon>Craniata</taxon>
        <taxon>Vertebrata</taxon>
        <taxon>Euteleostomi</taxon>
        <taxon>Actinopterygii</taxon>
        <taxon>Neopterygii</taxon>
        <taxon>Teleostei</taxon>
        <taxon>Neoteleostei</taxon>
        <taxon>Acanthomorphata</taxon>
        <taxon>Carangaria</taxon>
        <taxon>Pleuronectiformes</taxon>
        <taxon>Pleuronectoidei</taxon>
        <taxon>Pleuronectidae</taxon>
        <taxon>Pleuronectes</taxon>
    </lineage>
</organism>
<evidence type="ECO:0000313" key="2">
    <source>
        <dbReference type="EMBL" id="CAB1421175.1"/>
    </source>
</evidence>
<dbReference type="AlphaFoldDB" id="A0A9N7TY07"/>
<feature type="compositionally biased region" description="Acidic residues" evidence="1">
    <location>
        <begin position="52"/>
        <end position="67"/>
    </location>
</feature>
<protein>
    <submittedName>
        <fullName evidence="2">Uncharacterized protein</fullName>
    </submittedName>
</protein>
<proteinExistence type="predicted"/>
<sequence>MQLTLECRQQQQQQREEKEEEEGGGGNDGQYHSETWRGLDDDVDVGGGGSRDDDDDGDDDSSSDDGGNDGTRMRENNFDAMKTTWQMATITTKGGQVLSCGCGEDDKGGLKVFFKMALKPERRRRIPPPHSLPPILSSPTSARRGPSLIRLRGRVTLTEKSAAAIWVVNTLPQGHLQPQLPPSSPPPRLWWWLCFTPGSDKPPLPTVTAPFRCLITGEAEKSASPLMSRWMRGRRLSVGEKALTQIKRSPASVGRSSVQNWFQSCSRNDKLSVIKRHERAT</sequence>
<dbReference type="EMBL" id="CADEAL010000509">
    <property type="protein sequence ID" value="CAB1421175.1"/>
    <property type="molecule type" value="Genomic_DNA"/>
</dbReference>
<gene>
    <name evidence="2" type="ORF">PLEPLA_LOCUS9057</name>
</gene>
<comment type="caution">
    <text evidence="2">The sequence shown here is derived from an EMBL/GenBank/DDBJ whole genome shotgun (WGS) entry which is preliminary data.</text>
</comment>
<feature type="compositionally biased region" description="Low complexity" evidence="1">
    <location>
        <begin position="1"/>
        <end position="13"/>
    </location>
</feature>
<accession>A0A9N7TY07</accession>
<name>A0A9N7TY07_PLEPL</name>
<reference evidence="2" key="1">
    <citation type="submission" date="2020-03" db="EMBL/GenBank/DDBJ databases">
        <authorList>
            <person name="Weist P."/>
        </authorList>
    </citation>
    <scope>NUCLEOTIDE SEQUENCE</scope>
</reference>
<keyword evidence="3" id="KW-1185">Reference proteome</keyword>